<name>A0A4R2IZR5_9ACTN</name>
<accession>A0A4R2IZR5</accession>
<dbReference type="PANTHER" id="PTHR43289:SF34">
    <property type="entry name" value="SERINE_THREONINE-PROTEIN KINASE YBDM-RELATED"/>
    <property type="match status" value="1"/>
</dbReference>
<dbReference type="InterPro" id="IPR000719">
    <property type="entry name" value="Prot_kinase_dom"/>
</dbReference>
<dbReference type="InterPro" id="IPR008271">
    <property type="entry name" value="Ser/Thr_kinase_AS"/>
</dbReference>
<evidence type="ECO:0000256" key="7">
    <source>
        <dbReference type="PROSITE-ProRule" id="PRU00221"/>
    </source>
</evidence>
<keyword evidence="6 8" id="KW-0067">ATP-binding</keyword>
<keyword evidence="2" id="KW-0808">Transferase</keyword>
<keyword evidence="10" id="KW-0723">Serine/threonine-protein kinase</keyword>
<proteinExistence type="predicted"/>
<dbReference type="PROSITE" id="PS00108">
    <property type="entry name" value="PROTEIN_KINASE_ST"/>
    <property type="match status" value="1"/>
</dbReference>
<keyword evidence="4 8" id="KW-0547">Nucleotide-binding</keyword>
<dbReference type="InterPro" id="IPR011047">
    <property type="entry name" value="Quinoprotein_ADH-like_sf"/>
</dbReference>
<dbReference type="GO" id="GO:0004674">
    <property type="term" value="F:protein serine/threonine kinase activity"/>
    <property type="evidence" value="ECO:0007669"/>
    <property type="project" value="UniProtKB-KW"/>
</dbReference>
<dbReference type="PROSITE" id="PS50011">
    <property type="entry name" value="PROTEIN_KINASE_DOM"/>
    <property type="match status" value="1"/>
</dbReference>
<dbReference type="OrthoDB" id="9762169at2"/>
<evidence type="ECO:0000256" key="5">
    <source>
        <dbReference type="ARBA" id="ARBA00022777"/>
    </source>
</evidence>
<dbReference type="InterPro" id="IPR011009">
    <property type="entry name" value="Kinase-like_dom_sf"/>
</dbReference>
<evidence type="ECO:0000259" key="9">
    <source>
        <dbReference type="PROSITE" id="PS50011"/>
    </source>
</evidence>
<evidence type="ECO:0000313" key="11">
    <source>
        <dbReference type="Proteomes" id="UP000295573"/>
    </source>
</evidence>
<dbReference type="GO" id="GO:0005524">
    <property type="term" value="F:ATP binding"/>
    <property type="evidence" value="ECO:0007669"/>
    <property type="project" value="UniProtKB-UniRule"/>
</dbReference>
<comment type="caution">
    <text evidence="10">The sequence shown here is derived from an EMBL/GenBank/DDBJ whole genome shotgun (WGS) entry which is preliminary data.</text>
</comment>
<dbReference type="PROSITE" id="PS50082">
    <property type="entry name" value="WD_REPEATS_2"/>
    <property type="match status" value="2"/>
</dbReference>
<dbReference type="Pfam" id="PF00069">
    <property type="entry name" value="Pkinase"/>
    <property type="match status" value="1"/>
</dbReference>
<dbReference type="Pfam" id="PF00400">
    <property type="entry name" value="WD40"/>
    <property type="match status" value="3"/>
</dbReference>
<evidence type="ECO:0000256" key="2">
    <source>
        <dbReference type="ARBA" id="ARBA00022679"/>
    </source>
</evidence>
<feature type="binding site" evidence="8">
    <location>
        <position position="43"/>
    </location>
    <ligand>
        <name>ATP</name>
        <dbReference type="ChEBI" id="CHEBI:30616"/>
    </ligand>
</feature>
<reference evidence="10 11" key="1">
    <citation type="journal article" date="2015" name="Stand. Genomic Sci.">
        <title>Genomic Encyclopedia of Bacterial and Archaeal Type Strains, Phase III: the genomes of soil and plant-associated and newly described type strains.</title>
        <authorList>
            <person name="Whitman W.B."/>
            <person name="Woyke T."/>
            <person name="Klenk H.P."/>
            <person name="Zhou Y."/>
            <person name="Lilburn T.G."/>
            <person name="Beck B.J."/>
            <person name="De Vos P."/>
            <person name="Vandamme P."/>
            <person name="Eisen J.A."/>
            <person name="Garrity G."/>
            <person name="Hugenholtz P."/>
            <person name="Kyrpides N.C."/>
        </authorList>
    </citation>
    <scope>NUCLEOTIDE SEQUENCE [LARGE SCALE GENOMIC DNA]</scope>
    <source>
        <strain evidence="10 11">VKM Ac-2541</strain>
    </source>
</reference>
<dbReference type="EMBL" id="SLWR01000001">
    <property type="protein sequence ID" value="TCO51174.1"/>
    <property type="molecule type" value="Genomic_DNA"/>
</dbReference>
<evidence type="ECO:0000256" key="6">
    <source>
        <dbReference type="ARBA" id="ARBA00022840"/>
    </source>
</evidence>
<dbReference type="PROSITE" id="PS00678">
    <property type="entry name" value="WD_REPEATS_1"/>
    <property type="match status" value="1"/>
</dbReference>
<organism evidence="10 11">
    <name type="scientific">Kribbella antiqua</name>
    <dbReference type="NCBI Taxonomy" id="2512217"/>
    <lineage>
        <taxon>Bacteria</taxon>
        <taxon>Bacillati</taxon>
        <taxon>Actinomycetota</taxon>
        <taxon>Actinomycetes</taxon>
        <taxon>Propionibacteriales</taxon>
        <taxon>Kribbellaceae</taxon>
        <taxon>Kribbella</taxon>
    </lineage>
</organism>
<evidence type="ECO:0000256" key="4">
    <source>
        <dbReference type="ARBA" id="ARBA00022741"/>
    </source>
</evidence>
<feature type="repeat" description="WD" evidence="7">
    <location>
        <begin position="644"/>
        <end position="672"/>
    </location>
</feature>
<dbReference type="PROSITE" id="PS00107">
    <property type="entry name" value="PROTEIN_KINASE_ATP"/>
    <property type="match status" value="1"/>
</dbReference>
<keyword evidence="11" id="KW-1185">Reference proteome</keyword>
<dbReference type="PANTHER" id="PTHR43289">
    <property type="entry name" value="MITOGEN-ACTIVATED PROTEIN KINASE KINASE KINASE 20-RELATED"/>
    <property type="match status" value="1"/>
</dbReference>
<keyword evidence="5 10" id="KW-0418">Kinase</keyword>
<dbReference type="Gene3D" id="2.130.10.10">
    <property type="entry name" value="YVTN repeat-like/Quinoprotein amine dehydrogenase"/>
    <property type="match status" value="2"/>
</dbReference>
<dbReference type="SMART" id="SM00320">
    <property type="entry name" value="WD40"/>
    <property type="match status" value="5"/>
</dbReference>
<dbReference type="SMART" id="SM00220">
    <property type="entry name" value="S_TKc"/>
    <property type="match status" value="1"/>
</dbReference>
<protein>
    <submittedName>
        <fullName evidence="10">Serine/threonine protein kinase</fullName>
    </submittedName>
</protein>
<dbReference type="InterPro" id="IPR001680">
    <property type="entry name" value="WD40_rpt"/>
</dbReference>
<dbReference type="InterPro" id="IPR015943">
    <property type="entry name" value="WD40/YVTN_repeat-like_dom_sf"/>
</dbReference>
<gene>
    <name evidence="10" type="ORF">EV646_101157</name>
</gene>
<evidence type="ECO:0000256" key="3">
    <source>
        <dbReference type="ARBA" id="ARBA00022737"/>
    </source>
</evidence>
<dbReference type="AlphaFoldDB" id="A0A4R2IZR5"/>
<dbReference type="Gene3D" id="3.30.200.20">
    <property type="entry name" value="Phosphorylase Kinase, domain 1"/>
    <property type="match status" value="1"/>
</dbReference>
<dbReference type="PROSITE" id="PS50294">
    <property type="entry name" value="WD_REPEATS_REGION"/>
    <property type="match status" value="2"/>
</dbReference>
<evidence type="ECO:0000313" key="10">
    <source>
        <dbReference type="EMBL" id="TCO51174.1"/>
    </source>
</evidence>
<dbReference type="SUPFAM" id="SSF56112">
    <property type="entry name" value="Protein kinase-like (PK-like)"/>
    <property type="match status" value="1"/>
</dbReference>
<dbReference type="InterPro" id="IPR019775">
    <property type="entry name" value="WD40_repeat_CS"/>
</dbReference>
<feature type="repeat" description="WD" evidence="7">
    <location>
        <begin position="565"/>
        <end position="595"/>
    </location>
</feature>
<sequence>MKPLGTAVPSQVGQYRVLAELGRGGMGRVLLGGGPDGRLVALKLVHEQFAGDAGFRARFSREVDASRAVSGAYTAAVVDADPDAPTPWLASVFVPGPSLAEAIQTLGPLTEQSALRLAAGLTTALIQIHRAGLVHRDLKPSNVLLAEDGPRVIDFGIVRAVDDDRADITRTGWLVGSPAFMSPEQAKGQQITPASDVFSLGSVVVAACTGTSPFTGATALETLNNVTRADPDLSGVPATIRRLVQPCLAKDPAERPTPADLLTSIGHIAPSTQPWPAAVHGLIAQRRSDLAVLLTKAPGEPTVVDGANAPTVAQTRLDSPAGASAPVHVPSVRRIRRRVYLSAAVGALVLAVVLAWNLWPSGLTEVGKVSGFAEVDQVVFSQDGSVLASVYDDNTIEVSNTETHRRTGQIIGPLGGDNDPEVNDAAFSPDGKVLVTVSRQASGVSVQQWNVETGAQIGQPLIVRGGVSALSQDGRKLAILVAAARMQVWDVAGRRQIAQVTGTQPETKSTASVFSPDGQSIIGRPWEVSGDQAGLNNLVLSDVGSQRPEGRTIRAPSGTKFDVYAFSPDGRLLVTAGTDETVRFWDVATRTQTLQPVKVPGMLFQAALSPDGRALATVEFSDKRRLRLWNVADGKQIGPSIEGVVMMAFSPDSHTFATAGKDHTTRLWSVPG</sequence>
<dbReference type="Gene3D" id="1.10.510.10">
    <property type="entry name" value="Transferase(Phosphotransferase) domain 1"/>
    <property type="match status" value="1"/>
</dbReference>
<dbReference type="SUPFAM" id="SSF50998">
    <property type="entry name" value="Quinoprotein alcohol dehydrogenase-like"/>
    <property type="match status" value="1"/>
</dbReference>
<dbReference type="InterPro" id="IPR017441">
    <property type="entry name" value="Protein_kinase_ATP_BS"/>
</dbReference>
<dbReference type="Proteomes" id="UP000295573">
    <property type="component" value="Unassembled WGS sequence"/>
</dbReference>
<evidence type="ECO:0000256" key="8">
    <source>
        <dbReference type="PROSITE-ProRule" id="PRU10141"/>
    </source>
</evidence>
<dbReference type="CDD" id="cd14014">
    <property type="entry name" value="STKc_PknB_like"/>
    <property type="match status" value="1"/>
</dbReference>
<feature type="domain" description="Protein kinase" evidence="9">
    <location>
        <begin position="15"/>
        <end position="276"/>
    </location>
</feature>
<evidence type="ECO:0000256" key="1">
    <source>
        <dbReference type="ARBA" id="ARBA00022574"/>
    </source>
</evidence>
<keyword evidence="1 7" id="KW-0853">WD repeat</keyword>
<keyword evidence="3" id="KW-0677">Repeat</keyword>